<evidence type="ECO:0000313" key="1">
    <source>
        <dbReference type="EMBL" id="KAH8010897.1"/>
    </source>
</evidence>
<keyword evidence="2" id="KW-1185">Reference proteome</keyword>
<comment type="caution">
    <text evidence="1">The sequence shown here is derived from an EMBL/GenBank/DDBJ whole genome shotgun (WGS) entry which is preliminary data.</text>
</comment>
<name>A0ACB8FUI0_9SAUR</name>
<gene>
    <name evidence="1" type="ORF">K3G42_015774</name>
</gene>
<proteinExistence type="predicted"/>
<evidence type="ECO:0000313" key="2">
    <source>
        <dbReference type="Proteomes" id="UP000827872"/>
    </source>
</evidence>
<dbReference type="Proteomes" id="UP000827872">
    <property type="component" value="Linkage Group LG11"/>
</dbReference>
<protein>
    <submittedName>
        <fullName evidence="1">Uncharacterized protein</fullName>
    </submittedName>
</protein>
<sequence length="127" mass="13448">MPIPGQGAGGELGGGVGAPLESGKRDRPRPLLPAGKAIKHLAAARSPTLESRSLPRTRRQQQQIPGQERHHDRTRDAGDHAIVAVSDDACPVPSDLSWDAGRSISIQTGQSWRGCACRGYGQILAID</sequence>
<organism evidence="1 2">
    <name type="scientific">Sphaerodactylus townsendi</name>
    <dbReference type="NCBI Taxonomy" id="933632"/>
    <lineage>
        <taxon>Eukaryota</taxon>
        <taxon>Metazoa</taxon>
        <taxon>Chordata</taxon>
        <taxon>Craniata</taxon>
        <taxon>Vertebrata</taxon>
        <taxon>Euteleostomi</taxon>
        <taxon>Lepidosauria</taxon>
        <taxon>Squamata</taxon>
        <taxon>Bifurcata</taxon>
        <taxon>Gekkota</taxon>
        <taxon>Sphaerodactylidae</taxon>
        <taxon>Sphaerodactylus</taxon>
    </lineage>
</organism>
<reference evidence="1" key="1">
    <citation type="submission" date="2021-08" db="EMBL/GenBank/DDBJ databases">
        <title>The first chromosome-level gecko genome reveals the dynamic sex chromosomes of Neotropical dwarf geckos (Sphaerodactylidae: Sphaerodactylus).</title>
        <authorList>
            <person name="Pinto B.J."/>
            <person name="Keating S.E."/>
            <person name="Gamble T."/>
        </authorList>
    </citation>
    <scope>NUCLEOTIDE SEQUENCE</scope>
    <source>
        <strain evidence="1">TG3544</strain>
    </source>
</reference>
<accession>A0ACB8FUI0</accession>
<dbReference type="EMBL" id="CM037624">
    <property type="protein sequence ID" value="KAH8010897.1"/>
    <property type="molecule type" value="Genomic_DNA"/>
</dbReference>